<dbReference type="PANTHER" id="PTHR35908">
    <property type="entry name" value="HYPOTHETICAL FUSION PROTEIN"/>
    <property type="match status" value="1"/>
</dbReference>
<dbReference type="Pfam" id="PF18029">
    <property type="entry name" value="Glyoxalase_6"/>
    <property type="match status" value="1"/>
</dbReference>
<accession>A0ABY4YRP7</accession>
<dbReference type="InterPro" id="IPR036428">
    <property type="entry name" value="PCD_sf"/>
</dbReference>
<reference evidence="7" key="1">
    <citation type="submission" date="2022-06" db="EMBL/GenBank/DDBJ databases">
        <title>Ornithinimicrobium HY1793.</title>
        <authorList>
            <person name="Huang Y."/>
        </authorList>
    </citation>
    <scope>NUCLEOTIDE SEQUENCE</scope>
    <source>
        <strain evidence="7">HY1793</strain>
    </source>
</reference>
<dbReference type="EMBL" id="CP099489">
    <property type="protein sequence ID" value="USQ79453.1"/>
    <property type="molecule type" value="Genomic_DNA"/>
</dbReference>
<dbReference type="InterPro" id="IPR041581">
    <property type="entry name" value="Glyoxalase_6"/>
</dbReference>
<organism evidence="7 8">
    <name type="scientific">Ornithinimicrobium faecis</name>
    <dbReference type="NCBI Taxonomy" id="2934158"/>
    <lineage>
        <taxon>Bacteria</taxon>
        <taxon>Bacillati</taxon>
        <taxon>Actinomycetota</taxon>
        <taxon>Actinomycetes</taxon>
        <taxon>Micrococcales</taxon>
        <taxon>Ornithinimicrobiaceae</taxon>
        <taxon>Ornithinimicrobium</taxon>
    </lineage>
</organism>
<evidence type="ECO:0000313" key="8">
    <source>
        <dbReference type="Proteomes" id="UP001056455"/>
    </source>
</evidence>
<dbReference type="InterPro" id="IPR001533">
    <property type="entry name" value="Pterin_deHydtase"/>
</dbReference>
<keyword evidence="8" id="KW-1185">Reference proteome</keyword>
<evidence type="ECO:0000313" key="7">
    <source>
        <dbReference type="EMBL" id="USQ79453.1"/>
    </source>
</evidence>
<dbReference type="RefSeq" id="WP_252592532.1">
    <property type="nucleotide sequence ID" value="NZ_CP099489.1"/>
</dbReference>
<evidence type="ECO:0000259" key="6">
    <source>
        <dbReference type="Pfam" id="PF18029"/>
    </source>
</evidence>
<evidence type="ECO:0000256" key="1">
    <source>
        <dbReference type="ARBA" id="ARBA00001554"/>
    </source>
</evidence>
<dbReference type="SUPFAM" id="SSF54593">
    <property type="entry name" value="Glyoxalase/Bleomycin resistance protein/Dihydroxybiphenyl dioxygenase"/>
    <property type="match status" value="1"/>
</dbReference>
<dbReference type="InterPro" id="IPR029068">
    <property type="entry name" value="Glyas_Bleomycin-R_OHBP_Dase"/>
</dbReference>
<dbReference type="Gene3D" id="3.10.180.10">
    <property type="entry name" value="2,3-Dihydroxybiphenyl 1,2-Dioxygenase, domain 1"/>
    <property type="match status" value="1"/>
</dbReference>
<evidence type="ECO:0000256" key="5">
    <source>
        <dbReference type="ARBA" id="ARBA00023239"/>
    </source>
</evidence>
<evidence type="ECO:0000256" key="2">
    <source>
        <dbReference type="ARBA" id="ARBA00006472"/>
    </source>
</evidence>
<dbReference type="PANTHER" id="PTHR35908:SF1">
    <property type="entry name" value="CONSERVED PROTEIN"/>
    <property type="match status" value="1"/>
</dbReference>
<name>A0ABY4YRP7_9MICO</name>
<proteinExistence type="inferred from homology"/>
<keyword evidence="5 7" id="KW-0456">Lyase</keyword>
<comment type="similarity">
    <text evidence="2">Belongs to the pterin-4-alpha-carbinolamine dehydratase family.</text>
</comment>
<sequence>MAEDLVVTPYDAMHAEGMGDWRFLLGVLVARFDTGTPAAGAALATAIVAAGHRLHHHPALDLRSDHVVVRTHTESVDGVTQRDLDLARVVSELADEAGATARPELVSSLELAIDTVDADAIRPFWQAVLGLQANARGDLLDPDGHLPSLWFQEMDPPRTDRNRIHFDITVPHDVAEERLAAALAAGGRLVSDRRAPAFWVLADVEGNEICICTWQNRSSSGGPGAGR</sequence>
<protein>
    <recommendedName>
        <fullName evidence="4">Putative pterin-4-alpha-carbinolamine dehydratase</fullName>
        <ecNumber evidence="3">4.2.1.96</ecNumber>
    </recommendedName>
</protein>
<evidence type="ECO:0000256" key="4">
    <source>
        <dbReference type="ARBA" id="ARBA00021735"/>
    </source>
</evidence>
<feature type="domain" description="Glyoxalase-like" evidence="6">
    <location>
        <begin position="111"/>
        <end position="212"/>
    </location>
</feature>
<dbReference type="GO" id="GO:0008124">
    <property type="term" value="F:4-alpha-hydroxytetrahydrobiopterin dehydratase activity"/>
    <property type="evidence" value="ECO:0007669"/>
    <property type="project" value="UniProtKB-EC"/>
</dbReference>
<evidence type="ECO:0000256" key="3">
    <source>
        <dbReference type="ARBA" id="ARBA00013252"/>
    </source>
</evidence>
<dbReference type="Proteomes" id="UP001056455">
    <property type="component" value="Chromosome"/>
</dbReference>
<dbReference type="Pfam" id="PF01329">
    <property type="entry name" value="Pterin_4a"/>
    <property type="match status" value="1"/>
</dbReference>
<dbReference type="SUPFAM" id="SSF55248">
    <property type="entry name" value="PCD-like"/>
    <property type="match status" value="1"/>
</dbReference>
<gene>
    <name evidence="7" type="ORF">NF556_17900</name>
</gene>
<dbReference type="EC" id="4.2.1.96" evidence="3"/>
<comment type="catalytic activity">
    <reaction evidence="1">
        <text>(4aS,6R)-4a-hydroxy-L-erythro-5,6,7,8-tetrahydrobiopterin = (6R)-L-erythro-6,7-dihydrobiopterin + H2O</text>
        <dbReference type="Rhea" id="RHEA:11920"/>
        <dbReference type="ChEBI" id="CHEBI:15377"/>
        <dbReference type="ChEBI" id="CHEBI:15642"/>
        <dbReference type="ChEBI" id="CHEBI:43120"/>
        <dbReference type="EC" id="4.2.1.96"/>
    </reaction>
</comment>
<dbReference type="Gene3D" id="3.30.1360.20">
    <property type="entry name" value="Transcriptional coactivator/pterin dehydratase"/>
    <property type="match status" value="1"/>
</dbReference>